<dbReference type="EMBL" id="DTDP01000010">
    <property type="protein sequence ID" value="HGK53445.1"/>
    <property type="molecule type" value="Genomic_DNA"/>
</dbReference>
<comment type="similarity">
    <text evidence="1">Belongs to the UPF0047 family.</text>
</comment>
<comment type="caution">
    <text evidence="2">The sequence shown here is derived from an EMBL/GenBank/DDBJ whole genome shotgun (WGS) entry which is preliminary data.</text>
</comment>
<dbReference type="Pfam" id="PF01894">
    <property type="entry name" value="YjbQ"/>
    <property type="match status" value="1"/>
</dbReference>
<name>A0A7V4E192_UNCW3</name>
<sequence length="132" mass="15156">MKILEVNTNKREELVDITDKVVEIIRKENWKNGILFFYIPHTTAGIAINENYDPSVCEDISDSLKKIFPPGKIYKHTEGNADAHIKSAVVGNTSFIFLENGKPAFGTWQGIFLCEFDGPRKRKVYLKFFEEK</sequence>
<evidence type="ECO:0000313" key="2">
    <source>
        <dbReference type="EMBL" id="HGK53445.1"/>
    </source>
</evidence>
<evidence type="ECO:0000256" key="1">
    <source>
        <dbReference type="ARBA" id="ARBA00005534"/>
    </source>
</evidence>
<dbReference type="PIRSF" id="PIRSF004681">
    <property type="entry name" value="UCP004681"/>
    <property type="match status" value="1"/>
</dbReference>
<dbReference type="InterPro" id="IPR001602">
    <property type="entry name" value="UPF0047_YjbQ-like"/>
</dbReference>
<dbReference type="Gene3D" id="2.60.120.460">
    <property type="entry name" value="YjbQ-like"/>
    <property type="match status" value="1"/>
</dbReference>
<proteinExistence type="inferred from homology"/>
<gene>
    <name evidence="2" type="ORF">ENU72_00265</name>
</gene>
<dbReference type="NCBIfam" id="TIGR00149">
    <property type="entry name" value="TIGR00149_YjbQ"/>
    <property type="match status" value="1"/>
</dbReference>
<reference evidence="2" key="1">
    <citation type="journal article" date="2020" name="mSystems">
        <title>Genome- and Community-Level Interaction Insights into Carbon Utilization and Element Cycling Functions of Hydrothermarchaeota in Hydrothermal Sediment.</title>
        <authorList>
            <person name="Zhou Z."/>
            <person name="Liu Y."/>
            <person name="Xu W."/>
            <person name="Pan J."/>
            <person name="Luo Z.H."/>
            <person name="Li M."/>
        </authorList>
    </citation>
    <scope>NUCLEOTIDE SEQUENCE [LARGE SCALE GENOMIC DNA]</scope>
    <source>
        <strain evidence="2">SpSt-695</strain>
    </source>
</reference>
<dbReference type="AlphaFoldDB" id="A0A7V4E192"/>
<dbReference type="SUPFAM" id="SSF111038">
    <property type="entry name" value="YjbQ-like"/>
    <property type="match status" value="1"/>
</dbReference>
<accession>A0A7V4E192</accession>
<dbReference type="PANTHER" id="PTHR30615:SF8">
    <property type="entry name" value="UPF0047 PROTEIN C4A8.02C"/>
    <property type="match status" value="1"/>
</dbReference>
<dbReference type="PANTHER" id="PTHR30615">
    <property type="entry name" value="UNCHARACTERIZED PROTEIN YJBQ-RELATED"/>
    <property type="match status" value="1"/>
</dbReference>
<organism evidence="2">
    <name type="scientific">candidate division WOR-3 bacterium</name>
    <dbReference type="NCBI Taxonomy" id="2052148"/>
    <lineage>
        <taxon>Bacteria</taxon>
        <taxon>Bacteria division WOR-3</taxon>
    </lineage>
</organism>
<dbReference type="InterPro" id="IPR035917">
    <property type="entry name" value="YjbQ-like_sf"/>
</dbReference>
<protein>
    <submittedName>
        <fullName evidence="2">YjbQ family protein</fullName>
    </submittedName>
</protein>